<proteinExistence type="predicted"/>
<dbReference type="Pfam" id="PF05239">
    <property type="entry name" value="PRC"/>
    <property type="match status" value="1"/>
</dbReference>
<sequence>MTDHATTTHATGTGNAYGFARDGYAKENMHDITTADVENAKVYGRDDETIGSIHSLKVGTDGKITDAVIDVGGFLGIAAHSVVMPFDQLTVLRETDGADLRVHLDTTKEKLKAMPHHDA</sequence>
<dbReference type="Proteomes" id="UP000645462">
    <property type="component" value="Unassembled WGS sequence"/>
</dbReference>
<keyword evidence="3" id="KW-1185">Reference proteome</keyword>
<dbReference type="InterPro" id="IPR011033">
    <property type="entry name" value="PRC_barrel-like_sf"/>
</dbReference>
<name>A0ABQ1KYH0_9RHOB</name>
<dbReference type="PANTHER" id="PTHR36505">
    <property type="entry name" value="BLR1072 PROTEIN"/>
    <property type="match status" value="1"/>
</dbReference>
<reference evidence="3" key="1">
    <citation type="journal article" date="2019" name="Int. J. Syst. Evol. Microbiol.">
        <title>The Global Catalogue of Microorganisms (GCM) 10K type strain sequencing project: providing services to taxonomists for standard genome sequencing and annotation.</title>
        <authorList>
            <consortium name="The Broad Institute Genomics Platform"/>
            <consortium name="The Broad Institute Genome Sequencing Center for Infectious Disease"/>
            <person name="Wu L."/>
            <person name="Ma J."/>
        </authorList>
    </citation>
    <scope>NUCLEOTIDE SEQUENCE [LARGE SCALE GENOMIC DNA]</scope>
    <source>
        <strain evidence="3">CGMCC 1.12478</strain>
    </source>
</reference>
<dbReference type="PANTHER" id="PTHR36505:SF1">
    <property type="entry name" value="BLR1072 PROTEIN"/>
    <property type="match status" value="1"/>
</dbReference>
<accession>A0ABQ1KYH0</accession>
<dbReference type="RefSeq" id="WP_188482880.1">
    <property type="nucleotide sequence ID" value="NZ_BMFC01000008.1"/>
</dbReference>
<feature type="domain" description="PRC-barrel" evidence="1">
    <location>
        <begin position="32"/>
        <end position="109"/>
    </location>
</feature>
<organism evidence="2 3">
    <name type="scientific">Marivita lacus</name>
    <dbReference type="NCBI Taxonomy" id="1323742"/>
    <lineage>
        <taxon>Bacteria</taxon>
        <taxon>Pseudomonadati</taxon>
        <taxon>Pseudomonadota</taxon>
        <taxon>Alphaproteobacteria</taxon>
        <taxon>Rhodobacterales</taxon>
        <taxon>Roseobacteraceae</taxon>
        <taxon>Marivita</taxon>
    </lineage>
</organism>
<gene>
    <name evidence="2" type="ORF">GCM10011363_30250</name>
</gene>
<dbReference type="SUPFAM" id="SSF50346">
    <property type="entry name" value="PRC-barrel domain"/>
    <property type="match status" value="1"/>
</dbReference>
<dbReference type="InterPro" id="IPR027275">
    <property type="entry name" value="PRC-brl_dom"/>
</dbReference>
<protein>
    <recommendedName>
        <fullName evidence="1">PRC-barrel domain-containing protein</fullName>
    </recommendedName>
</protein>
<evidence type="ECO:0000313" key="2">
    <source>
        <dbReference type="EMBL" id="GGC11609.1"/>
    </source>
</evidence>
<dbReference type="EMBL" id="BMFC01000008">
    <property type="protein sequence ID" value="GGC11609.1"/>
    <property type="molecule type" value="Genomic_DNA"/>
</dbReference>
<dbReference type="Gene3D" id="2.30.30.240">
    <property type="entry name" value="PRC-barrel domain"/>
    <property type="match status" value="1"/>
</dbReference>
<comment type="caution">
    <text evidence="2">The sequence shown here is derived from an EMBL/GenBank/DDBJ whole genome shotgun (WGS) entry which is preliminary data.</text>
</comment>
<evidence type="ECO:0000259" key="1">
    <source>
        <dbReference type="Pfam" id="PF05239"/>
    </source>
</evidence>
<evidence type="ECO:0000313" key="3">
    <source>
        <dbReference type="Proteomes" id="UP000645462"/>
    </source>
</evidence>